<dbReference type="EMBL" id="SEKV01000094">
    <property type="protein sequence ID" value="TFY64598.1"/>
    <property type="molecule type" value="Genomic_DNA"/>
</dbReference>
<gene>
    <name evidence="2" type="ORF">EVJ58_g2529</name>
</gene>
<evidence type="ECO:0000313" key="2">
    <source>
        <dbReference type="EMBL" id="TFY64598.1"/>
    </source>
</evidence>
<comment type="caution">
    <text evidence="2">The sequence shown here is derived from an EMBL/GenBank/DDBJ whole genome shotgun (WGS) entry which is preliminary data.</text>
</comment>
<dbReference type="AlphaFoldDB" id="A0A4Y9YSB6"/>
<feature type="transmembrane region" description="Helical" evidence="1">
    <location>
        <begin position="24"/>
        <end position="42"/>
    </location>
</feature>
<keyword evidence="1" id="KW-0472">Membrane</keyword>
<accession>A0A4Y9YSB6</accession>
<sequence>MYWYLVINFGVFPELAMMHWSFEAQQMLNVLVILGVHTLYIVRICKLEAVAGIVYGRYHFRPILLSAGIALCVAYATALESCYEISTLKIFASAFESGHLVRATLFTPVELCFD</sequence>
<feature type="transmembrane region" description="Helical" evidence="1">
    <location>
        <begin position="63"/>
        <end position="79"/>
    </location>
</feature>
<keyword evidence="1" id="KW-1133">Transmembrane helix</keyword>
<name>A0A4Y9YSB6_9APHY</name>
<proteinExistence type="predicted"/>
<protein>
    <submittedName>
        <fullName evidence="2">Uncharacterized protein</fullName>
    </submittedName>
</protein>
<organism evidence="2 3">
    <name type="scientific">Rhodofomes roseus</name>
    <dbReference type="NCBI Taxonomy" id="34475"/>
    <lineage>
        <taxon>Eukaryota</taxon>
        <taxon>Fungi</taxon>
        <taxon>Dikarya</taxon>
        <taxon>Basidiomycota</taxon>
        <taxon>Agaricomycotina</taxon>
        <taxon>Agaricomycetes</taxon>
        <taxon>Polyporales</taxon>
        <taxon>Rhodofomes</taxon>
    </lineage>
</organism>
<reference evidence="2 3" key="1">
    <citation type="submission" date="2019-01" db="EMBL/GenBank/DDBJ databases">
        <title>Genome sequencing of the rare red list fungi Fomitopsis rosea.</title>
        <authorList>
            <person name="Buettner E."/>
            <person name="Kellner H."/>
        </authorList>
    </citation>
    <scope>NUCLEOTIDE SEQUENCE [LARGE SCALE GENOMIC DNA]</scope>
    <source>
        <strain evidence="2 3">DSM 105464</strain>
    </source>
</reference>
<dbReference type="Proteomes" id="UP000298390">
    <property type="component" value="Unassembled WGS sequence"/>
</dbReference>
<evidence type="ECO:0000313" key="3">
    <source>
        <dbReference type="Proteomes" id="UP000298390"/>
    </source>
</evidence>
<evidence type="ECO:0000256" key="1">
    <source>
        <dbReference type="SAM" id="Phobius"/>
    </source>
</evidence>
<keyword evidence="1" id="KW-0812">Transmembrane</keyword>